<protein>
    <recommendedName>
        <fullName evidence="10">RING-type domain-containing protein</fullName>
    </recommendedName>
</protein>
<dbReference type="InterPro" id="IPR001841">
    <property type="entry name" value="Znf_RING"/>
</dbReference>
<comment type="subcellular location">
    <subcellularLocation>
        <location evidence="1">Membrane</location>
    </subcellularLocation>
</comment>
<evidence type="ECO:0000256" key="6">
    <source>
        <dbReference type="ARBA" id="ARBA00022989"/>
    </source>
</evidence>
<feature type="transmembrane region" description="Helical" evidence="9">
    <location>
        <begin position="270"/>
        <end position="288"/>
    </location>
</feature>
<dbReference type="AlphaFoldDB" id="V4B206"/>
<dbReference type="Proteomes" id="UP000030746">
    <property type="component" value="Unassembled WGS sequence"/>
</dbReference>
<dbReference type="CTD" id="20250712"/>
<keyword evidence="3" id="KW-0479">Metal-binding</keyword>
<dbReference type="GeneID" id="20250712"/>
<dbReference type="OrthoDB" id="8062037at2759"/>
<dbReference type="KEGG" id="lgi:LOTGIDRAFT_238292"/>
<keyword evidence="7 9" id="KW-0472">Membrane</keyword>
<keyword evidence="6 9" id="KW-1133">Transmembrane helix</keyword>
<dbReference type="Pfam" id="PF13639">
    <property type="entry name" value="zf-RING_2"/>
    <property type="match status" value="1"/>
</dbReference>
<evidence type="ECO:0000256" key="8">
    <source>
        <dbReference type="PROSITE-ProRule" id="PRU00175"/>
    </source>
</evidence>
<dbReference type="FunFam" id="3.30.40.10:FF:000009">
    <property type="entry name" value="E3 ubiquitin-protein ligase RNF130"/>
    <property type="match status" value="1"/>
</dbReference>
<dbReference type="Gene3D" id="3.50.30.30">
    <property type="match status" value="1"/>
</dbReference>
<keyword evidence="5" id="KW-0862">Zinc</keyword>
<evidence type="ECO:0000313" key="12">
    <source>
        <dbReference type="Proteomes" id="UP000030746"/>
    </source>
</evidence>
<evidence type="ECO:0000256" key="9">
    <source>
        <dbReference type="SAM" id="Phobius"/>
    </source>
</evidence>
<evidence type="ECO:0000256" key="3">
    <source>
        <dbReference type="ARBA" id="ARBA00022723"/>
    </source>
</evidence>
<gene>
    <name evidence="11" type="ORF">LOTGIDRAFT_238292</name>
</gene>
<evidence type="ECO:0000259" key="10">
    <source>
        <dbReference type="PROSITE" id="PS50089"/>
    </source>
</evidence>
<keyword evidence="2 9" id="KW-0812">Transmembrane</keyword>
<evidence type="ECO:0000256" key="5">
    <source>
        <dbReference type="ARBA" id="ARBA00022833"/>
    </source>
</evidence>
<dbReference type="HOGENOM" id="CLU_610131_0_0_1"/>
<dbReference type="InterPro" id="IPR051073">
    <property type="entry name" value="ZNRF3_Arkadia_E3_ligases"/>
</dbReference>
<dbReference type="PANTHER" id="PTHR16200">
    <property type="entry name" value="RING ZINC FINGER"/>
    <property type="match status" value="1"/>
</dbReference>
<evidence type="ECO:0000256" key="2">
    <source>
        <dbReference type="ARBA" id="ARBA00022692"/>
    </source>
</evidence>
<dbReference type="SMART" id="SM00184">
    <property type="entry name" value="RING"/>
    <property type="match status" value="1"/>
</dbReference>
<evidence type="ECO:0000256" key="4">
    <source>
        <dbReference type="ARBA" id="ARBA00022771"/>
    </source>
</evidence>
<dbReference type="InterPro" id="IPR013083">
    <property type="entry name" value="Znf_RING/FYVE/PHD"/>
</dbReference>
<evidence type="ECO:0000256" key="1">
    <source>
        <dbReference type="ARBA" id="ARBA00004370"/>
    </source>
</evidence>
<keyword evidence="4 8" id="KW-0863">Zinc-finger</keyword>
<accession>V4B206</accession>
<dbReference type="GO" id="GO:0008270">
    <property type="term" value="F:zinc ion binding"/>
    <property type="evidence" value="ECO:0007669"/>
    <property type="project" value="UniProtKB-KW"/>
</dbReference>
<feature type="transmembrane region" description="Helical" evidence="9">
    <location>
        <begin position="24"/>
        <end position="48"/>
    </location>
</feature>
<dbReference type="RefSeq" id="XP_009047825.1">
    <property type="nucleotide sequence ID" value="XM_009049577.1"/>
</dbReference>
<dbReference type="PROSITE" id="PS50089">
    <property type="entry name" value="ZF_RING_2"/>
    <property type="match status" value="1"/>
</dbReference>
<feature type="non-terminal residue" evidence="11">
    <location>
        <position position="1"/>
    </location>
</feature>
<dbReference type="OMA" id="GAQAYPK"/>
<dbReference type="STRING" id="225164.V4B206"/>
<name>V4B206_LOTGI</name>
<proteinExistence type="predicted"/>
<dbReference type="Gene3D" id="3.30.40.10">
    <property type="entry name" value="Zinc/RING finger domain, C3HC4 (zinc finger)"/>
    <property type="match status" value="1"/>
</dbReference>
<dbReference type="GO" id="GO:0016020">
    <property type="term" value="C:membrane"/>
    <property type="evidence" value="ECO:0007669"/>
    <property type="project" value="UniProtKB-SubCell"/>
</dbReference>
<dbReference type="EMBL" id="KB200505">
    <property type="protein sequence ID" value="ESP01506.1"/>
    <property type="molecule type" value="Genomic_DNA"/>
</dbReference>
<keyword evidence="12" id="KW-1185">Reference proteome</keyword>
<dbReference type="SUPFAM" id="SSF57850">
    <property type="entry name" value="RING/U-box"/>
    <property type="match status" value="1"/>
</dbReference>
<organism evidence="11 12">
    <name type="scientific">Lottia gigantea</name>
    <name type="common">Giant owl limpet</name>
    <dbReference type="NCBI Taxonomy" id="225164"/>
    <lineage>
        <taxon>Eukaryota</taxon>
        <taxon>Metazoa</taxon>
        <taxon>Spiralia</taxon>
        <taxon>Lophotrochozoa</taxon>
        <taxon>Mollusca</taxon>
        <taxon>Gastropoda</taxon>
        <taxon>Patellogastropoda</taxon>
        <taxon>Lottioidea</taxon>
        <taxon>Lottiidae</taxon>
        <taxon>Lottia</taxon>
    </lineage>
</organism>
<sequence length="382" mass="43099">MAGIDWLFLQILFLFLKCHEKNGLLVAIMVLCSSTVPVLALSDTVAFVEMSKERKTQFQKRQSNTVEDFDISSLTAYIKGWFSSAGKVEKASGRLHMISDECGVEDEKGFARLPLNWIGVYHYSSHTTDTINSNSDRTTDCLGVMDRVKKAIMFGASAIIILTLNQQLVRELDVGQMFSIPVVLIQDETNITSILTLLMSKIKINAKVIFNSSKQGLVIFSTLSHFGSIFDLKKFPTLTMWATCGRSSGDMGVVCLGAETLPNGKTNPGTFWNCFYTFLFLMMMMIVFKSYRIDGEWGDPHLESSMRKLAHQAISVMQTKKYVIKNTGQTEESDLCAICLEIFYSKQKLRVLPCNHQYHTRCVDPWLVHNRTCPLCKLNIIN</sequence>
<reference evidence="11 12" key="1">
    <citation type="journal article" date="2013" name="Nature">
        <title>Insights into bilaterian evolution from three spiralian genomes.</title>
        <authorList>
            <person name="Simakov O."/>
            <person name="Marletaz F."/>
            <person name="Cho S.J."/>
            <person name="Edsinger-Gonzales E."/>
            <person name="Havlak P."/>
            <person name="Hellsten U."/>
            <person name="Kuo D.H."/>
            <person name="Larsson T."/>
            <person name="Lv J."/>
            <person name="Arendt D."/>
            <person name="Savage R."/>
            <person name="Osoegawa K."/>
            <person name="de Jong P."/>
            <person name="Grimwood J."/>
            <person name="Chapman J.A."/>
            <person name="Shapiro H."/>
            <person name="Aerts A."/>
            <person name="Otillar R.P."/>
            <person name="Terry A.Y."/>
            <person name="Boore J.L."/>
            <person name="Grigoriev I.V."/>
            <person name="Lindberg D.R."/>
            <person name="Seaver E.C."/>
            <person name="Weisblat D.A."/>
            <person name="Putnam N.H."/>
            <person name="Rokhsar D.S."/>
        </authorList>
    </citation>
    <scope>NUCLEOTIDE SEQUENCE [LARGE SCALE GENOMIC DNA]</scope>
</reference>
<evidence type="ECO:0000256" key="7">
    <source>
        <dbReference type="ARBA" id="ARBA00023136"/>
    </source>
</evidence>
<feature type="domain" description="RING-type" evidence="10">
    <location>
        <begin position="336"/>
        <end position="377"/>
    </location>
</feature>
<evidence type="ECO:0000313" key="11">
    <source>
        <dbReference type="EMBL" id="ESP01506.1"/>
    </source>
</evidence>